<evidence type="ECO:0000256" key="5">
    <source>
        <dbReference type="ARBA" id="ARBA00023163"/>
    </source>
</evidence>
<dbReference type="PANTHER" id="PTHR12548">
    <property type="entry name" value="TRANSCRIPTION FACTOR DP"/>
    <property type="match status" value="1"/>
</dbReference>
<dbReference type="GO" id="GO:0000977">
    <property type="term" value="F:RNA polymerase II transcription regulatory region sequence-specific DNA binding"/>
    <property type="evidence" value="ECO:0007669"/>
    <property type="project" value="TreeGrafter"/>
</dbReference>
<feature type="compositionally biased region" description="Low complexity" evidence="8">
    <location>
        <begin position="443"/>
        <end position="455"/>
    </location>
</feature>
<evidence type="ECO:0000256" key="1">
    <source>
        <dbReference type="ARBA" id="ARBA00004123"/>
    </source>
</evidence>
<dbReference type="SMART" id="SM01372">
    <property type="entry name" value="E2F_TDP"/>
    <property type="match status" value="1"/>
</dbReference>
<evidence type="ECO:0000256" key="7">
    <source>
        <dbReference type="RuleBase" id="RU003796"/>
    </source>
</evidence>
<feature type="region of interest" description="Disordered" evidence="8">
    <location>
        <begin position="29"/>
        <end position="55"/>
    </location>
</feature>
<dbReference type="InterPro" id="IPR036390">
    <property type="entry name" value="WH_DNA-bd_sf"/>
</dbReference>
<dbReference type="SUPFAM" id="SSF46785">
    <property type="entry name" value="Winged helix' DNA-binding domain"/>
    <property type="match status" value="1"/>
</dbReference>
<dbReference type="eggNOG" id="KOG2829">
    <property type="taxonomic scope" value="Eukaryota"/>
</dbReference>
<dbReference type="GO" id="GO:0000981">
    <property type="term" value="F:DNA-binding transcription factor activity, RNA polymerase II-specific"/>
    <property type="evidence" value="ECO:0007669"/>
    <property type="project" value="TreeGrafter"/>
</dbReference>
<dbReference type="RefSeq" id="XP_016612488.1">
    <property type="nucleotide sequence ID" value="XM_016748511.1"/>
</dbReference>
<dbReference type="InterPro" id="IPR015648">
    <property type="entry name" value="Transcrpt_fac_DP"/>
</dbReference>
<evidence type="ECO:0008006" key="13">
    <source>
        <dbReference type="Google" id="ProtNLM"/>
    </source>
</evidence>
<dbReference type="Pfam" id="PF02319">
    <property type="entry name" value="WHD_E2F_TDP"/>
    <property type="match status" value="1"/>
</dbReference>
<keyword evidence="3 7" id="KW-0805">Transcription regulation</keyword>
<dbReference type="Proteomes" id="UP000053201">
    <property type="component" value="Unassembled WGS sequence"/>
</dbReference>
<dbReference type="PANTHER" id="PTHR12548:SF9">
    <property type="entry name" value="TRANSCRIPTION FACTOR DP"/>
    <property type="match status" value="1"/>
</dbReference>
<dbReference type="Gene3D" id="1.10.10.10">
    <property type="entry name" value="Winged helix-like DNA-binding domain superfamily/Winged helix DNA-binding domain"/>
    <property type="match status" value="1"/>
</dbReference>
<comment type="subcellular location">
    <subcellularLocation>
        <location evidence="1 7">Nucleus</location>
    </subcellularLocation>
</comment>
<dbReference type="InterPro" id="IPR038168">
    <property type="entry name" value="TF_DP_C_sf"/>
</dbReference>
<dbReference type="GO" id="GO:0005667">
    <property type="term" value="C:transcription regulator complex"/>
    <property type="evidence" value="ECO:0007669"/>
    <property type="project" value="InterPro"/>
</dbReference>
<organism evidence="11 12">
    <name type="scientific">Spizellomyces punctatus (strain DAOM BR117)</name>
    <dbReference type="NCBI Taxonomy" id="645134"/>
    <lineage>
        <taxon>Eukaryota</taxon>
        <taxon>Fungi</taxon>
        <taxon>Fungi incertae sedis</taxon>
        <taxon>Chytridiomycota</taxon>
        <taxon>Chytridiomycota incertae sedis</taxon>
        <taxon>Chytridiomycetes</taxon>
        <taxon>Spizellomycetales</taxon>
        <taxon>Spizellomycetaceae</taxon>
        <taxon>Spizellomyces</taxon>
    </lineage>
</organism>
<feature type="region of interest" description="Disordered" evidence="8">
    <location>
        <begin position="443"/>
        <end position="468"/>
    </location>
</feature>
<evidence type="ECO:0000313" key="11">
    <source>
        <dbReference type="EMBL" id="KND04449.1"/>
    </source>
</evidence>
<dbReference type="OrthoDB" id="552115at2759"/>
<keyword evidence="6 7" id="KW-0539">Nucleus</keyword>
<gene>
    <name evidence="11" type="ORF">SPPG_00178</name>
</gene>
<dbReference type="GO" id="GO:0005634">
    <property type="term" value="C:nucleus"/>
    <property type="evidence" value="ECO:0007669"/>
    <property type="project" value="UniProtKB-SubCell"/>
</dbReference>
<dbReference type="GeneID" id="27683924"/>
<dbReference type="SUPFAM" id="SSF144074">
    <property type="entry name" value="E2F-DP heterodimerization region"/>
    <property type="match status" value="1"/>
</dbReference>
<evidence type="ECO:0000259" key="9">
    <source>
        <dbReference type="SMART" id="SM01138"/>
    </source>
</evidence>
<feature type="domain" description="Transcription factor DP C-terminal" evidence="9">
    <location>
        <begin position="258"/>
        <end position="407"/>
    </location>
</feature>
<evidence type="ECO:0000256" key="4">
    <source>
        <dbReference type="ARBA" id="ARBA00023125"/>
    </source>
</evidence>
<dbReference type="SMART" id="SM01138">
    <property type="entry name" value="DP"/>
    <property type="match status" value="1"/>
</dbReference>
<feature type="domain" description="E2F/DP family winged-helix DNA-binding" evidence="10">
    <location>
        <begin position="160"/>
        <end position="239"/>
    </location>
</feature>
<evidence type="ECO:0000313" key="12">
    <source>
        <dbReference type="Proteomes" id="UP000053201"/>
    </source>
</evidence>
<evidence type="ECO:0000256" key="3">
    <source>
        <dbReference type="ARBA" id="ARBA00023015"/>
    </source>
</evidence>
<dbReference type="VEuPathDB" id="FungiDB:SPPG_00178"/>
<dbReference type="GO" id="GO:0051726">
    <property type="term" value="P:regulation of cell cycle"/>
    <property type="evidence" value="ECO:0007669"/>
    <property type="project" value="InterPro"/>
</dbReference>
<dbReference type="STRING" id="645134.A0A0L0HU97"/>
<dbReference type="InterPro" id="IPR037241">
    <property type="entry name" value="E2F-DP_heterodim"/>
</dbReference>
<dbReference type="EMBL" id="KQ257450">
    <property type="protein sequence ID" value="KND04449.1"/>
    <property type="molecule type" value="Genomic_DNA"/>
</dbReference>
<proteinExistence type="inferred from homology"/>
<evidence type="ECO:0000256" key="6">
    <source>
        <dbReference type="ARBA" id="ARBA00023242"/>
    </source>
</evidence>
<dbReference type="InterPro" id="IPR003316">
    <property type="entry name" value="E2F_WHTH_DNA-bd_dom"/>
</dbReference>
<evidence type="ECO:0000256" key="8">
    <source>
        <dbReference type="SAM" id="MobiDB-lite"/>
    </source>
</evidence>
<dbReference type="InterPro" id="IPR014889">
    <property type="entry name" value="Transc_factor_DP_C"/>
</dbReference>
<protein>
    <recommendedName>
        <fullName evidence="13">E2F/DP family winged-helix DNA-binding domain-containing protein</fullName>
    </recommendedName>
</protein>
<dbReference type="InParanoid" id="A0A0L0HU97"/>
<name>A0A0L0HU97_SPIPD</name>
<dbReference type="Pfam" id="PF08781">
    <property type="entry name" value="DP"/>
    <property type="match status" value="1"/>
</dbReference>
<sequence length="493" mass="53724">MRNSICAMGSAENTDLTAPFMGGVRKRSARDAFGTDPRWDDPRGGDNFRSYNPSAQASAVQPSPFVLAHGGVPFSTQRLAHRSLPQISYQQRPDHFVFSSYPAHQSHVYVPQYPSHAPYSSFRAASVPGEGGVAAAAEGEAAPNATSKVIPEVGEVEVNRSVKGLRHFSRCVADKVQLKGTTTYNEVADELVEEFTVQARDTNTKFDHKNIRRRVYDALNVLMAMDIIEKDRKEIRWTGLPAEGSFRRELDVLERRNAELRALNEAETRSVNERIRKQRLLKGLIHRNLQRKDAEVTSSSIGLTGASFTTIPLPEHCLPLPFLILSSCRDAEVKVESNGDKSQCCISFSNPFDMLEDMEVIAMVVGQQQTAEGNEAILDSAFTTFKEQPALTEHPALDNGLMGIGQHSQQPIHQGRSFGEPHRTLLSANAAASVGAGGMGRGASPLTLPLPTPSSAYGTPVGSRPGSPSCFQYPAPEELLGMVGLTKSRKVGE</sequence>
<feature type="compositionally biased region" description="Basic and acidic residues" evidence="8">
    <location>
        <begin position="37"/>
        <end position="46"/>
    </location>
</feature>
<dbReference type="AlphaFoldDB" id="A0A0L0HU97"/>
<evidence type="ECO:0000256" key="2">
    <source>
        <dbReference type="ARBA" id="ARBA00010940"/>
    </source>
</evidence>
<accession>A0A0L0HU97</accession>
<dbReference type="FunFam" id="1.10.10.10:FF:000047">
    <property type="entry name" value="Transcription factor"/>
    <property type="match status" value="1"/>
</dbReference>
<keyword evidence="12" id="KW-1185">Reference proteome</keyword>
<keyword evidence="4 7" id="KW-0238">DNA-binding</keyword>
<keyword evidence="5 7" id="KW-0804">Transcription</keyword>
<reference evidence="11 12" key="1">
    <citation type="submission" date="2009-08" db="EMBL/GenBank/DDBJ databases">
        <title>The Genome Sequence of Spizellomyces punctatus strain DAOM BR117.</title>
        <authorList>
            <consortium name="The Broad Institute Genome Sequencing Platform"/>
            <person name="Russ C."/>
            <person name="Cuomo C."/>
            <person name="Shea T."/>
            <person name="Young S.K."/>
            <person name="Zeng Q."/>
            <person name="Koehrsen M."/>
            <person name="Haas B."/>
            <person name="Borodovsky M."/>
            <person name="Guigo R."/>
            <person name="Alvarado L."/>
            <person name="Berlin A."/>
            <person name="Bochicchio J."/>
            <person name="Borenstein D."/>
            <person name="Chapman S."/>
            <person name="Chen Z."/>
            <person name="Engels R."/>
            <person name="Freedman E."/>
            <person name="Gellesch M."/>
            <person name="Goldberg J."/>
            <person name="Griggs A."/>
            <person name="Gujja S."/>
            <person name="Heiman D."/>
            <person name="Hepburn T."/>
            <person name="Howarth C."/>
            <person name="Jen D."/>
            <person name="Larson L."/>
            <person name="Lewis B."/>
            <person name="Mehta T."/>
            <person name="Park D."/>
            <person name="Pearson M."/>
            <person name="Roberts A."/>
            <person name="Saif S."/>
            <person name="Shenoy N."/>
            <person name="Sisk P."/>
            <person name="Stolte C."/>
            <person name="Sykes S."/>
            <person name="Thomson T."/>
            <person name="Walk T."/>
            <person name="White J."/>
            <person name="Yandava C."/>
            <person name="Burger G."/>
            <person name="Gray M.W."/>
            <person name="Holland P.W.H."/>
            <person name="King N."/>
            <person name="Lang F.B.F."/>
            <person name="Roger A.J."/>
            <person name="Ruiz-Trillo I."/>
            <person name="Lander E."/>
            <person name="Nusbaum C."/>
        </authorList>
    </citation>
    <scope>NUCLEOTIDE SEQUENCE [LARGE SCALE GENOMIC DNA]</scope>
    <source>
        <strain evidence="11 12">DAOM BR117</strain>
    </source>
</reference>
<dbReference type="InterPro" id="IPR036388">
    <property type="entry name" value="WH-like_DNA-bd_sf"/>
</dbReference>
<dbReference type="Gene3D" id="1.20.140.80">
    <property type="entry name" value="Transcription factor DP"/>
    <property type="match status" value="1"/>
</dbReference>
<comment type="similarity">
    <text evidence="2 7">Belongs to the E2F/DP family.</text>
</comment>
<evidence type="ECO:0000259" key="10">
    <source>
        <dbReference type="SMART" id="SM01372"/>
    </source>
</evidence>